<reference evidence="1" key="1">
    <citation type="journal article" date="2023" name="Mol. Ecol. Resour.">
        <title>Chromosome-level genome assembly of a triploid poplar Populus alba 'Berolinensis'.</title>
        <authorList>
            <person name="Chen S."/>
            <person name="Yu Y."/>
            <person name="Wang X."/>
            <person name="Wang S."/>
            <person name="Zhang T."/>
            <person name="Zhou Y."/>
            <person name="He R."/>
            <person name="Meng N."/>
            <person name="Wang Y."/>
            <person name="Liu W."/>
            <person name="Liu Z."/>
            <person name="Liu J."/>
            <person name="Guo Q."/>
            <person name="Huang H."/>
            <person name="Sederoff R.R."/>
            <person name="Wang G."/>
            <person name="Qu G."/>
            <person name="Chen S."/>
        </authorList>
    </citation>
    <scope>NUCLEOTIDE SEQUENCE</scope>
    <source>
        <strain evidence="1">SC-2020</strain>
    </source>
</reference>
<protein>
    <submittedName>
        <fullName evidence="1">Uncharacterized protein</fullName>
    </submittedName>
</protein>
<evidence type="ECO:0000313" key="1">
    <source>
        <dbReference type="EMBL" id="KAJ6988488.1"/>
    </source>
</evidence>
<name>A0AAD6MMX3_9ROSI</name>
<proteinExistence type="predicted"/>
<evidence type="ECO:0000313" key="2">
    <source>
        <dbReference type="Proteomes" id="UP001164929"/>
    </source>
</evidence>
<dbReference type="AlphaFoldDB" id="A0AAD6MMX3"/>
<keyword evidence="2" id="KW-1185">Reference proteome</keyword>
<sequence length="97" mass="11126">MTRQCRRLFSLIQKEVLTDAKIPGQNLTVTDVKRGEGVPANLVFINTIISSVTYVKHNTDTIEYIRESGTEKPYISCNHVNEWAVQMKHMHPLKQTL</sequence>
<accession>A0AAD6MMX3</accession>
<comment type="caution">
    <text evidence="1">The sequence shown here is derived from an EMBL/GenBank/DDBJ whole genome shotgun (WGS) entry which is preliminary data.</text>
</comment>
<gene>
    <name evidence="1" type="ORF">NC653_021415</name>
</gene>
<dbReference type="Proteomes" id="UP001164929">
    <property type="component" value="Chromosome 8"/>
</dbReference>
<dbReference type="EMBL" id="JAQIZT010000008">
    <property type="protein sequence ID" value="KAJ6988488.1"/>
    <property type="molecule type" value="Genomic_DNA"/>
</dbReference>
<organism evidence="1 2">
    <name type="scientific">Populus alba x Populus x berolinensis</name>
    <dbReference type="NCBI Taxonomy" id="444605"/>
    <lineage>
        <taxon>Eukaryota</taxon>
        <taxon>Viridiplantae</taxon>
        <taxon>Streptophyta</taxon>
        <taxon>Embryophyta</taxon>
        <taxon>Tracheophyta</taxon>
        <taxon>Spermatophyta</taxon>
        <taxon>Magnoliopsida</taxon>
        <taxon>eudicotyledons</taxon>
        <taxon>Gunneridae</taxon>
        <taxon>Pentapetalae</taxon>
        <taxon>rosids</taxon>
        <taxon>fabids</taxon>
        <taxon>Malpighiales</taxon>
        <taxon>Salicaceae</taxon>
        <taxon>Saliceae</taxon>
        <taxon>Populus</taxon>
    </lineage>
</organism>